<feature type="binding site" evidence="10">
    <location>
        <position position="679"/>
    </location>
    <ligand>
        <name>Zn(2+)</name>
        <dbReference type="ChEBI" id="CHEBI:29105"/>
        <note>catalytic</note>
    </ligand>
</feature>
<evidence type="ECO:0000256" key="1">
    <source>
        <dbReference type="ARBA" id="ARBA00002777"/>
    </source>
</evidence>
<protein>
    <recommendedName>
        <fullName evidence="10">5-methyltetrahydropteroyltriglutamate--homocysteine methyltransferase</fullName>
        <ecNumber evidence="10">2.1.1.14</ecNumber>
    </recommendedName>
    <alternativeName>
        <fullName evidence="10">Cobalamin-independent methionine synthase</fullName>
    </alternativeName>
    <alternativeName>
        <fullName evidence="10">Methionine synthase, vitamin-B12 independent isozyme</fullName>
    </alternativeName>
</protein>
<feature type="binding site" evidence="10 11">
    <location>
        <position position="613"/>
    </location>
    <ligand>
        <name>L-homocysteine</name>
        <dbReference type="ChEBI" id="CHEBI:58199"/>
    </ligand>
</feature>
<feature type="binding site" evidence="10 11">
    <location>
        <position position="613"/>
    </location>
    <ligand>
        <name>L-methionine</name>
        <dbReference type="ChEBI" id="CHEBI:57844"/>
    </ligand>
</feature>
<keyword evidence="4 10" id="KW-0489">Methyltransferase</keyword>
<dbReference type="eggNOG" id="COG0620">
    <property type="taxonomic scope" value="Bacteria"/>
</dbReference>
<dbReference type="UniPathway" id="UPA00051">
    <property type="reaction ID" value="UER00082"/>
</dbReference>
<proteinExistence type="inferred from homology"/>
<feature type="active site" description="Proton donor" evidence="10 13">
    <location>
        <position position="708"/>
    </location>
</feature>
<dbReference type="HAMAP" id="MF_00172">
    <property type="entry name" value="Meth_synth"/>
    <property type="match status" value="1"/>
</dbReference>
<sequence length="779" mass="89545">MQTHILGSPRIGRHRELKKACEQYWSGKASLNELLETGKTICRQNWKMQQEAGIDLIPCNDFSYYDQVLDMTLTVGAIPERYKEITARTSNSELDLYFAMARGYQQDGLDITAMEMTKWFDTNYHYIVPEFQKNQQFRLFSKKIISEFIHAKQAGINAKPVIIGPLTYLLLGKEKEEGFDKLDLIENLLPVYIEILKELEKHGANWIQFDEPFLGLDLTEKAKEIYQSVYAEIRKQFPDLKFILTTYFEGLKDNLSLAASLPADVLHIDLVRCPEQLEQVLQTIPQTLSLSLGIVDGRNIWKNDFEKSLAFIQTAVSTIGSDRVFIAPSCSLLHAPFDLDLETDEKTLSPEIKQWMAFAKQKVYEIVALKKLASGNADYQALQQYAENKKAVDTRKVSPLIHNQEVKDRVEVITEDDARRNSPFSVRKEEQQKVLQLPLFPTTTIGSFPQTKEVRTWRSKFKKGDLTAEQYDTLLKKETERTIRWQEETGIDVLVHGEFERNDLVEYFGEQLSVFAFTQNGWVQSYGSRCVKPPVIYGDVHRPHPMTVYWSQYAQSLTQKWVKGMLTGPVTILQWSFVRDDQPRSLTCKQIALAIRDEVNDLEKAGIRIIQIDEPAIREGLPLRRSGWQEYLKWAVEAFRISASGVEDATQIHTHMCYSEFNDIIQNIADMDADVITIECSRSQMELLQAFADFKYPNDIGPGVYDIHSPRVPSKEEMLELLKKAQAVIPAQQLWVNPDCGLKTRHWDETEKALIAMVEASKEAAAAHIMQENLKNYWL</sequence>
<dbReference type="EMBL" id="FQWT01000001">
    <property type="protein sequence ID" value="SHG38223.1"/>
    <property type="molecule type" value="Genomic_DNA"/>
</dbReference>
<feature type="binding site" evidence="10">
    <location>
        <position position="740"/>
    </location>
    <ligand>
        <name>Zn(2+)</name>
        <dbReference type="ChEBI" id="CHEBI:29105"/>
        <note>catalytic</note>
    </ligand>
</feature>
<feature type="binding site" evidence="11">
    <location>
        <position position="123"/>
    </location>
    <ligand>
        <name>5-methyltetrahydropteroyltri-L-glutamate</name>
        <dbReference type="ChEBI" id="CHEBI:58207"/>
    </ligand>
</feature>
<evidence type="ECO:0000256" key="9">
    <source>
        <dbReference type="ARBA" id="ARBA00023167"/>
    </source>
</evidence>
<feature type="binding site" evidence="12">
    <location>
        <position position="670"/>
    </location>
    <ligand>
        <name>Zn(2+)</name>
        <dbReference type="ChEBI" id="CHEBI:29105"/>
        <label>1</label>
        <note>catalytic</note>
    </ligand>
</feature>
<keyword evidence="5 10" id="KW-0028">Amino-acid biosynthesis</keyword>
<comment type="cofactor">
    <cofactor evidence="10">
        <name>Zn(2+)</name>
        <dbReference type="ChEBI" id="CHEBI:29105"/>
    </cofactor>
    <text evidence="10">Binds 1 zinc ion per subunit.</text>
</comment>
<feature type="binding site" evidence="12">
    <location>
        <position position="655"/>
    </location>
    <ligand>
        <name>Zn(2+)</name>
        <dbReference type="ChEBI" id="CHEBI:29105"/>
        <label>1</label>
        <note>catalytic</note>
    </ligand>
</feature>
<comment type="cofactor">
    <cofactor evidence="12">
        <name>Zn(2+)</name>
        <dbReference type="ChEBI" id="CHEBI:29105"/>
    </cofactor>
    <text evidence="12">Binds 2 Zn(2+) ions per subunit.</text>
</comment>
<feature type="binding site" evidence="12">
    <location>
        <position position="657"/>
    </location>
    <ligand>
        <name>Zn(2+)</name>
        <dbReference type="ChEBI" id="CHEBI:29105"/>
        <label>1</label>
        <note>catalytic</note>
    </ligand>
</feature>
<dbReference type="InterPro" id="IPR038071">
    <property type="entry name" value="UROD/MetE-like_sf"/>
</dbReference>
<feature type="binding site" evidence="10">
    <location>
        <position position="118"/>
    </location>
    <ligand>
        <name>5-methyltetrahydropteroyltri-L-glutamate</name>
        <dbReference type="ChEBI" id="CHEBI:58207"/>
    </ligand>
</feature>
<feature type="binding site" evidence="12">
    <location>
        <position position="679"/>
    </location>
    <ligand>
        <name>Zn(2+)</name>
        <dbReference type="ChEBI" id="CHEBI:29105"/>
        <label>1</label>
        <note>catalytic</note>
    </ligand>
</feature>
<gene>
    <name evidence="10" type="primary">metE</name>
    <name evidence="16" type="ORF">SAMN05421866_0242</name>
</gene>
<feature type="binding site" evidence="10 11">
    <location>
        <begin position="445"/>
        <end position="447"/>
    </location>
    <ligand>
        <name>L-homocysteine</name>
        <dbReference type="ChEBI" id="CHEBI:58199"/>
    </ligand>
</feature>
<evidence type="ECO:0000313" key="17">
    <source>
        <dbReference type="Proteomes" id="UP000184047"/>
    </source>
</evidence>
<feature type="binding site" evidence="10 11">
    <location>
        <begin position="529"/>
        <end position="530"/>
    </location>
    <ligand>
        <name>5-methyltetrahydropteroyltri-L-glutamate</name>
        <dbReference type="ChEBI" id="CHEBI:58207"/>
    </ligand>
</feature>
<dbReference type="CDD" id="cd03311">
    <property type="entry name" value="CIMS_C_terminal_like"/>
    <property type="match status" value="1"/>
</dbReference>
<evidence type="ECO:0000256" key="10">
    <source>
        <dbReference type="HAMAP-Rule" id="MF_00172"/>
    </source>
</evidence>
<dbReference type="Pfam" id="PF08267">
    <property type="entry name" value="Meth_synt_1"/>
    <property type="match status" value="1"/>
</dbReference>
<dbReference type="RefSeq" id="WP_073059562.1">
    <property type="nucleotide sequence ID" value="NZ_FQWT01000001.1"/>
</dbReference>
<dbReference type="PANTHER" id="PTHR30519">
    <property type="entry name" value="5-METHYLTETRAHYDROPTEROYLTRIGLUTAMATE--HOMOCYSTEINE METHYLTRANSFERASE"/>
    <property type="match status" value="1"/>
</dbReference>
<dbReference type="AlphaFoldDB" id="A0A1M5JDV6"/>
<organism evidence="16 17">
    <name type="scientific">Chryseobacterium oranimense</name>
    <dbReference type="NCBI Taxonomy" id="421058"/>
    <lineage>
        <taxon>Bacteria</taxon>
        <taxon>Pseudomonadati</taxon>
        <taxon>Bacteroidota</taxon>
        <taxon>Flavobacteriia</taxon>
        <taxon>Flavobacteriales</taxon>
        <taxon>Weeksellaceae</taxon>
        <taxon>Chryseobacterium group</taxon>
        <taxon>Chryseobacterium</taxon>
    </lineage>
</organism>
<dbReference type="SUPFAM" id="SSF51726">
    <property type="entry name" value="UROD/MetE-like"/>
    <property type="match status" value="2"/>
</dbReference>
<feature type="binding site" evidence="10">
    <location>
        <position position="655"/>
    </location>
    <ligand>
        <name>Zn(2+)</name>
        <dbReference type="ChEBI" id="CHEBI:29105"/>
        <note>catalytic</note>
    </ligand>
</feature>
<evidence type="ECO:0000256" key="12">
    <source>
        <dbReference type="PIRSR" id="PIRSR000382-2"/>
    </source>
</evidence>
<feature type="binding site" evidence="10">
    <location>
        <position position="498"/>
    </location>
    <ligand>
        <name>L-homocysteine</name>
        <dbReference type="ChEBI" id="CHEBI:58199"/>
    </ligand>
</feature>
<dbReference type="GO" id="GO:0003871">
    <property type="term" value="F:5-methyltetrahydropteroyltriglutamate-homocysteine S-methyltransferase activity"/>
    <property type="evidence" value="ECO:0007669"/>
    <property type="project" value="UniProtKB-UniRule"/>
</dbReference>
<dbReference type="CDD" id="cd03312">
    <property type="entry name" value="CIMS_N_terminal_like"/>
    <property type="match status" value="1"/>
</dbReference>
<dbReference type="FunFam" id="3.20.20.210:FF:000002">
    <property type="entry name" value="5-methyltetrahydropteroyltriglutamate--homocysteine methyltransferase"/>
    <property type="match status" value="1"/>
</dbReference>
<keyword evidence="9 10" id="KW-0486">Methionine biosynthesis</keyword>
<dbReference type="GO" id="GO:0032259">
    <property type="term" value="P:methylation"/>
    <property type="evidence" value="ECO:0007669"/>
    <property type="project" value="UniProtKB-KW"/>
</dbReference>
<feature type="binding site" evidence="10 11">
    <location>
        <position position="498"/>
    </location>
    <ligand>
        <name>L-methionine</name>
        <dbReference type="ChEBI" id="CHEBI:57844"/>
    </ligand>
</feature>
<dbReference type="GO" id="GO:0071265">
    <property type="term" value="P:L-methionine biosynthetic process"/>
    <property type="evidence" value="ECO:0007669"/>
    <property type="project" value="UniProtKB-ARBA"/>
</dbReference>
<evidence type="ECO:0000256" key="4">
    <source>
        <dbReference type="ARBA" id="ARBA00022603"/>
    </source>
</evidence>
<feature type="binding site" evidence="10">
    <location>
        <begin position="15"/>
        <end position="18"/>
    </location>
    <ligand>
        <name>5-methyltetrahydropteroyltri-L-glutamate</name>
        <dbReference type="ChEBI" id="CHEBI:58207"/>
    </ligand>
</feature>
<feature type="binding site" evidence="12">
    <location>
        <position position="740"/>
    </location>
    <ligand>
        <name>Zn(2+)</name>
        <dbReference type="ChEBI" id="CHEBI:29105"/>
        <label>1</label>
        <note>catalytic</note>
    </ligand>
</feature>
<dbReference type="OrthoDB" id="244285at2"/>
<feature type="binding site" evidence="10 11">
    <location>
        <begin position="445"/>
        <end position="447"/>
    </location>
    <ligand>
        <name>L-methionine</name>
        <dbReference type="ChEBI" id="CHEBI:57844"/>
    </ligand>
</feature>
<dbReference type="InterPro" id="IPR013215">
    <property type="entry name" value="Cbl-indep_Met_Synth_N"/>
</dbReference>
<dbReference type="EC" id="2.1.1.14" evidence="10"/>
<evidence type="ECO:0000259" key="15">
    <source>
        <dbReference type="Pfam" id="PF08267"/>
    </source>
</evidence>
<accession>A0A1M5JDV6</accession>
<evidence type="ECO:0000256" key="11">
    <source>
        <dbReference type="PIRSR" id="PIRSR000382-1"/>
    </source>
</evidence>
<dbReference type="Proteomes" id="UP000184047">
    <property type="component" value="Unassembled WGS sequence"/>
</dbReference>
<keyword evidence="10" id="KW-0677">Repeat</keyword>
<feature type="binding site" evidence="10">
    <location>
        <position position="657"/>
    </location>
    <ligand>
        <name>Zn(2+)</name>
        <dbReference type="ChEBI" id="CHEBI:29105"/>
        <note>catalytic</note>
    </ligand>
</feature>
<feature type="binding site" evidence="11">
    <location>
        <position position="18"/>
    </location>
    <ligand>
        <name>5-methyltetrahydropteroyltri-L-glutamate</name>
        <dbReference type="ChEBI" id="CHEBI:58207"/>
    </ligand>
</feature>
<feature type="binding site" evidence="10 11">
    <location>
        <position position="575"/>
    </location>
    <ligand>
        <name>5-methyltetrahydropteroyltri-L-glutamate</name>
        <dbReference type="ChEBI" id="CHEBI:58207"/>
    </ligand>
</feature>
<evidence type="ECO:0000256" key="13">
    <source>
        <dbReference type="PIRSR" id="PIRSR000382-3"/>
    </source>
</evidence>
<dbReference type="NCBIfam" id="TIGR01371">
    <property type="entry name" value="met_syn_B12ind"/>
    <property type="match status" value="1"/>
</dbReference>
<evidence type="ECO:0000259" key="14">
    <source>
        <dbReference type="Pfam" id="PF01717"/>
    </source>
</evidence>
<evidence type="ECO:0000256" key="5">
    <source>
        <dbReference type="ARBA" id="ARBA00022605"/>
    </source>
</evidence>
<dbReference type="GO" id="GO:0008270">
    <property type="term" value="F:zinc ion binding"/>
    <property type="evidence" value="ECO:0007669"/>
    <property type="project" value="InterPro"/>
</dbReference>
<dbReference type="Gene3D" id="3.20.20.210">
    <property type="match status" value="2"/>
</dbReference>
<evidence type="ECO:0000256" key="2">
    <source>
        <dbReference type="ARBA" id="ARBA00004681"/>
    </source>
</evidence>
<keyword evidence="7 10" id="KW-0479">Metal-binding</keyword>
<evidence type="ECO:0000256" key="7">
    <source>
        <dbReference type="ARBA" id="ARBA00022723"/>
    </source>
</evidence>
<dbReference type="FunFam" id="3.20.20.210:FF:000003">
    <property type="entry name" value="5-methyltetrahydropteroyltriglutamate--homocysteine methyltransferase"/>
    <property type="match status" value="1"/>
</dbReference>
<evidence type="ECO:0000313" key="16">
    <source>
        <dbReference type="EMBL" id="SHG38223.1"/>
    </source>
</evidence>
<keyword evidence="17" id="KW-1185">Reference proteome</keyword>
<dbReference type="PIRSF" id="PIRSF000382">
    <property type="entry name" value="MeTrfase_B12_ind"/>
    <property type="match status" value="1"/>
</dbReference>
<feature type="binding site" evidence="10">
    <location>
        <position position="619"/>
    </location>
    <ligand>
        <name>5-methyltetrahydropteroyltri-L-glutamate</name>
        <dbReference type="ChEBI" id="CHEBI:58207"/>
    </ligand>
</feature>
<dbReference type="Pfam" id="PF01717">
    <property type="entry name" value="Meth_synt_2"/>
    <property type="match status" value="1"/>
</dbReference>
<evidence type="ECO:0000256" key="3">
    <source>
        <dbReference type="ARBA" id="ARBA00009553"/>
    </source>
</evidence>
<comment type="function">
    <text evidence="1 10">Catalyzes the transfer of a methyl group from 5-methyltetrahydrofolate to homocysteine resulting in methionine formation.</text>
</comment>
<comment type="catalytic activity">
    <reaction evidence="10">
        <text>5-methyltetrahydropteroyltri-L-glutamate + L-homocysteine = tetrahydropteroyltri-L-glutamate + L-methionine</text>
        <dbReference type="Rhea" id="RHEA:21196"/>
        <dbReference type="ChEBI" id="CHEBI:57844"/>
        <dbReference type="ChEBI" id="CHEBI:58140"/>
        <dbReference type="ChEBI" id="CHEBI:58199"/>
        <dbReference type="ChEBI" id="CHEBI:58207"/>
        <dbReference type="EC" id="2.1.1.14"/>
    </reaction>
</comment>
<comment type="pathway">
    <text evidence="2 10">Amino-acid biosynthesis; L-methionine biosynthesis via de novo pathway; L-methionine from L-homocysteine (MetE route): step 1/1.</text>
</comment>
<feature type="domain" description="Cobalamin-independent methionine synthase MetE C-terminal/archaeal" evidence="14">
    <location>
        <begin position="440"/>
        <end position="762"/>
    </location>
</feature>
<dbReference type="NCBIfam" id="NF003556">
    <property type="entry name" value="PRK05222.1"/>
    <property type="match status" value="1"/>
</dbReference>
<evidence type="ECO:0000256" key="8">
    <source>
        <dbReference type="ARBA" id="ARBA00022833"/>
    </source>
</evidence>
<reference evidence="17" key="1">
    <citation type="submission" date="2016-11" db="EMBL/GenBank/DDBJ databases">
        <authorList>
            <person name="Varghese N."/>
            <person name="Submissions S."/>
        </authorList>
    </citation>
    <scope>NUCLEOTIDE SEQUENCE [LARGE SCALE GENOMIC DNA]</scope>
    <source>
        <strain evidence="17">DSM 19055</strain>
    </source>
</reference>
<dbReference type="InterPro" id="IPR002629">
    <property type="entry name" value="Met_Synth_C/arc"/>
</dbReference>
<evidence type="ECO:0000256" key="6">
    <source>
        <dbReference type="ARBA" id="ARBA00022679"/>
    </source>
</evidence>
<feature type="domain" description="Cobalamin-independent methionine synthase MetE N-terminal" evidence="15">
    <location>
        <begin position="3"/>
        <end position="316"/>
    </location>
</feature>
<keyword evidence="6 10" id="KW-0808">Transferase</keyword>
<comment type="similarity">
    <text evidence="3 10">Belongs to the vitamin-B12 independent methionine synthase family.</text>
</comment>
<keyword evidence="8 10" id="KW-0862">Zinc</keyword>
<dbReference type="STRING" id="421058.SAMN05421866_0242"/>
<name>A0A1M5JDV6_9FLAO</name>
<dbReference type="InterPro" id="IPR006276">
    <property type="entry name" value="Cobalamin-indep_Met_synthase"/>
</dbReference>